<feature type="domain" description="RRM" evidence="4">
    <location>
        <begin position="83"/>
        <end position="157"/>
    </location>
</feature>
<dbReference type="Proteomes" id="UP000027073">
    <property type="component" value="Unassembled WGS sequence"/>
</dbReference>
<proteinExistence type="predicted"/>
<dbReference type="Gene3D" id="3.30.70.330">
    <property type="match status" value="1"/>
</dbReference>
<evidence type="ECO:0000256" key="2">
    <source>
        <dbReference type="PROSITE-ProRule" id="PRU00176"/>
    </source>
</evidence>
<dbReference type="STRING" id="1137138.A0A067N9P3"/>
<feature type="region of interest" description="Disordered" evidence="3">
    <location>
        <begin position="27"/>
        <end position="82"/>
    </location>
</feature>
<evidence type="ECO:0000313" key="6">
    <source>
        <dbReference type="Proteomes" id="UP000027073"/>
    </source>
</evidence>
<dbReference type="SUPFAM" id="SSF54928">
    <property type="entry name" value="RNA-binding domain, RBD"/>
    <property type="match status" value="1"/>
</dbReference>
<feature type="compositionally biased region" description="Basic and acidic residues" evidence="3">
    <location>
        <begin position="157"/>
        <end position="207"/>
    </location>
</feature>
<feature type="region of interest" description="Disordered" evidence="3">
    <location>
        <begin position="139"/>
        <end position="432"/>
    </location>
</feature>
<keyword evidence="1 2" id="KW-0694">RNA-binding</keyword>
<dbReference type="InParanoid" id="A0A067N9P3"/>
<dbReference type="OrthoDB" id="48651at2759"/>
<evidence type="ECO:0000256" key="1">
    <source>
        <dbReference type="ARBA" id="ARBA00022884"/>
    </source>
</evidence>
<dbReference type="SMART" id="SM00360">
    <property type="entry name" value="RRM"/>
    <property type="match status" value="1"/>
</dbReference>
<dbReference type="PROSITE" id="PS50102">
    <property type="entry name" value="RRM"/>
    <property type="match status" value="1"/>
</dbReference>
<feature type="compositionally biased region" description="Basic and acidic residues" evidence="3">
    <location>
        <begin position="39"/>
        <end position="75"/>
    </location>
</feature>
<dbReference type="PANTHER" id="PTHR23236:SF11">
    <property type="entry name" value="EUKARYOTIC TRANSLATION INITIATION FACTOR 4H"/>
    <property type="match status" value="1"/>
</dbReference>
<name>A0A067N9P3_PLEO1</name>
<organism evidence="5 6">
    <name type="scientific">Pleurotus ostreatus (strain PC15)</name>
    <name type="common">Oyster mushroom</name>
    <dbReference type="NCBI Taxonomy" id="1137138"/>
    <lineage>
        <taxon>Eukaryota</taxon>
        <taxon>Fungi</taxon>
        <taxon>Dikarya</taxon>
        <taxon>Basidiomycota</taxon>
        <taxon>Agaricomycotina</taxon>
        <taxon>Agaricomycetes</taxon>
        <taxon>Agaricomycetidae</taxon>
        <taxon>Agaricales</taxon>
        <taxon>Pleurotineae</taxon>
        <taxon>Pleurotaceae</taxon>
        <taxon>Pleurotus</taxon>
    </lineage>
</organism>
<dbReference type="Pfam" id="PF00076">
    <property type="entry name" value="RRM_1"/>
    <property type="match status" value="1"/>
</dbReference>
<dbReference type="GO" id="GO:0003723">
    <property type="term" value="F:RNA binding"/>
    <property type="evidence" value="ECO:0007669"/>
    <property type="project" value="UniProtKB-UniRule"/>
</dbReference>
<gene>
    <name evidence="5" type="ORF">PLEOSDRAFT_1097770</name>
</gene>
<dbReference type="EMBL" id="KL198011">
    <property type="protein sequence ID" value="KDQ24574.1"/>
    <property type="molecule type" value="Genomic_DNA"/>
</dbReference>
<dbReference type="InterPro" id="IPR035979">
    <property type="entry name" value="RBD_domain_sf"/>
</dbReference>
<dbReference type="GO" id="GO:0005730">
    <property type="term" value="C:nucleolus"/>
    <property type="evidence" value="ECO:0007669"/>
    <property type="project" value="TreeGrafter"/>
</dbReference>
<dbReference type="PANTHER" id="PTHR23236">
    <property type="entry name" value="EUKARYOTIC TRANSLATION INITIATION FACTOR 4B/4H"/>
    <property type="match status" value="1"/>
</dbReference>
<dbReference type="HOGENOM" id="CLU_030044_1_0_1"/>
<sequence length="471" mass="51368">MPPKKSKKQVLSLGEFLVDDTLGSWADEMDSLPNAPAARSDDDPRSNDRYGRRGDDFLASKPDRGPRMEHQRDDVPLPTNPPYTAFIGNLPFDITEGEMEEFFGPQTKSVKIIKDRDEKPRGFGYVEFVELDGLKEALAKSGSSFSGRTIRVSVAEPPKEHAGGFGREDDGKFDNPWRRDGPLPDAPDRDPSRRRFDGPPGGRDREAPPPSVSDGADQWRSSRSRAPEPEPQAKRSRGPAFTSGAADNEDSWAIGSKFKPSAPSEDGSSSRFGSARGRGDMGPPPTREIPTDDDWRRPRPAGRNSASPTNSTPATPQMGRRKLELLPRSGGSSVSPTPLASPKGDRDGSTPIPRSNPFGTARPVDVSNREKAVEERLEKDRESTKERLSMSRTSSRQASERPPITPRTSNPRPASPRLGANKLPTAAAGVRPTFSFAAIAKRDGSVKADDDNEEKLDQVQSVQDKLGEVVI</sequence>
<evidence type="ECO:0000313" key="5">
    <source>
        <dbReference type="EMBL" id="KDQ24574.1"/>
    </source>
</evidence>
<dbReference type="InterPro" id="IPR012677">
    <property type="entry name" value="Nucleotide-bd_a/b_plait_sf"/>
</dbReference>
<dbReference type="AlphaFoldDB" id="A0A067N9P3"/>
<evidence type="ECO:0000256" key="3">
    <source>
        <dbReference type="SAM" id="MobiDB-lite"/>
    </source>
</evidence>
<reference evidence="6" key="1">
    <citation type="journal article" date="2014" name="Proc. Natl. Acad. Sci. U.S.A.">
        <title>Extensive sampling of basidiomycete genomes demonstrates inadequacy of the white-rot/brown-rot paradigm for wood decay fungi.</title>
        <authorList>
            <person name="Riley R."/>
            <person name="Salamov A.A."/>
            <person name="Brown D.W."/>
            <person name="Nagy L.G."/>
            <person name="Floudas D."/>
            <person name="Held B.W."/>
            <person name="Levasseur A."/>
            <person name="Lombard V."/>
            <person name="Morin E."/>
            <person name="Otillar R."/>
            <person name="Lindquist E.A."/>
            <person name="Sun H."/>
            <person name="LaButti K.M."/>
            <person name="Schmutz J."/>
            <person name="Jabbour D."/>
            <person name="Luo H."/>
            <person name="Baker S.E."/>
            <person name="Pisabarro A.G."/>
            <person name="Walton J.D."/>
            <person name="Blanchette R.A."/>
            <person name="Henrissat B."/>
            <person name="Martin F."/>
            <person name="Cullen D."/>
            <person name="Hibbett D.S."/>
            <person name="Grigoriev I.V."/>
        </authorList>
    </citation>
    <scope>NUCLEOTIDE SEQUENCE [LARGE SCALE GENOMIC DNA]</scope>
    <source>
        <strain evidence="6">PC15</strain>
    </source>
</reference>
<accession>A0A067N9P3</accession>
<dbReference type="VEuPathDB" id="FungiDB:PLEOSDRAFT_1097770"/>
<evidence type="ECO:0000259" key="4">
    <source>
        <dbReference type="PROSITE" id="PS50102"/>
    </source>
</evidence>
<protein>
    <recommendedName>
        <fullName evidence="4">RRM domain-containing protein</fullName>
    </recommendedName>
</protein>
<feature type="compositionally biased region" description="Basic and acidic residues" evidence="3">
    <location>
        <begin position="367"/>
        <end position="389"/>
    </location>
</feature>
<dbReference type="InterPro" id="IPR000504">
    <property type="entry name" value="RRM_dom"/>
</dbReference>
<feature type="compositionally biased region" description="Polar residues" evidence="3">
    <location>
        <begin position="304"/>
        <end position="315"/>
    </location>
</feature>